<evidence type="ECO:0000313" key="3">
    <source>
        <dbReference type="EMBL" id="SPE17812.1"/>
    </source>
</evidence>
<proteinExistence type="predicted"/>
<keyword evidence="1" id="KW-0732">Signal</keyword>
<evidence type="ECO:0000259" key="2">
    <source>
        <dbReference type="Pfam" id="PF02698"/>
    </source>
</evidence>
<accession>A0A2N9L3D0</accession>
<organism evidence="3 4">
    <name type="scientific">Candidatus Sulfuritelmatomonas gaucii</name>
    <dbReference type="NCBI Taxonomy" id="2043161"/>
    <lineage>
        <taxon>Bacteria</taxon>
        <taxon>Pseudomonadati</taxon>
        <taxon>Acidobacteriota</taxon>
        <taxon>Terriglobia</taxon>
        <taxon>Terriglobales</taxon>
        <taxon>Acidobacteriaceae</taxon>
        <taxon>Candidatus Sulfuritelmatomonas</taxon>
    </lineage>
</organism>
<protein>
    <recommendedName>
        <fullName evidence="2">DUF218 domain-containing protein</fullName>
    </recommendedName>
</protein>
<dbReference type="InterPro" id="IPR003848">
    <property type="entry name" value="DUF218"/>
</dbReference>
<dbReference type="InterPro" id="IPR051599">
    <property type="entry name" value="Cell_Envelope_Assoc"/>
</dbReference>
<dbReference type="AlphaFoldDB" id="A0A2N9L3D0"/>
<dbReference type="Pfam" id="PF02698">
    <property type="entry name" value="DUF218"/>
    <property type="match status" value="1"/>
</dbReference>
<name>A0A2N9L3D0_9BACT</name>
<dbReference type="CDD" id="cd06259">
    <property type="entry name" value="YdcF-like"/>
    <property type="match status" value="1"/>
</dbReference>
<sequence>MCAALVLGLIAWAALARRLAPLGNTAQDQFDVLIVLGYPADADGNPSPTELARVTEAVREYGRGVAPRIIMTGGAAHNRYVEAQVMARTAEAQGIPAQLIFEEPDARNTIENACDSLRIMRSHGWQSAEVISSPSHLARAAMILSRLPLQWRVHAAPPVEPEPAGGSETGTIVELLKTVHYLVWSRQMEPCNL</sequence>
<feature type="chain" id="PRO_5014938602" description="DUF218 domain-containing protein" evidence="1">
    <location>
        <begin position="17"/>
        <end position="193"/>
    </location>
</feature>
<dbReference type="GO" id="GO:0005886">
    <property type="term" value="C:plasma membrane"/>
    <property type="evidence" value="ECO:0007669"/>
    <property type="project" value="TreeGrafter"/>
</dbReference>
<feature type="domain" description="DUF218" evidence="2">
    <location>
        <begin position="31"/>
        <end position="158"/>
    </location>
</feature>
<dbReference type="EMBL" id="OKRB01000013">
    <property type="protein sequence ID" value="SPE17812.1"/>
    <property type="molecule type" value="Genomic_DNA"/>
</dbReference>
<dbReference type="OrthoDB" id="9782395at2"/>
<gene>
    <name evidence="3" type="ORF">SBA5_110172</name>
</gene>
<evidence type="ECO:0000256" key="1">
    <source>
        <dbReference type="SAM" id="SignalP"/>
    </source>
</evidence>
<reference evidence="4" key="1">
    <citation type="submission" date="2018-02" db="EMBL/GenBank/DDBJ databases">
        <authorList>
            <person name="Hausmann B."/>
        </authorList>
    </citation>
    <scope>NUCLEOTIDE SEQUENCE [LARGE SCALE GENOMIC DNA]</scope>
    <source>
        <strain evidence="4">Peat soil MAG SbA5</strain>
    </source>
</reference>
<dbReference type="Gene3D" id="3.40.50.620">
    <property type="entry name" value="HUPs"/>
    <property type="match status" value="1"/>
</dbReference>
<dbReference type="Proteomes" id="UP000239735">
    <property type="component" value="Unassembled WGS sequence"/>
</dbReference>
<feature type="signal peptide" evidence="1">
    <location>
        <begin position="1"/>
        <end position="16"/>
    </location>
</feature>
<evidence type="ECO:0000313" key="4">
    <source>
        <dbReference type="Proteomes" id="UP000239735"/>
    </source>
</evidence>
<dbReference type="PANTHER" id="PTHR30336:SF20">
    <property type="entry name" value="DUF218 DOMAIN-CONTAINING PROTEIN"/>
    <property type="match status" value="1"/>
</dbReference>
<dbReference type="PANTHER" id="PTHR30336">
    <property type="entry name" value="INNER MEMBRANE PROTEIN, PROBABLE PERMEASE"/>
    <property type="match status" value="1"/>
</dbReference>
<dbReference type="InterPro" id="IPR014729">
    <property type="entry name" value="Rossmann-like_a/b/a_fold"/>
</dbReference>